<name>A0A0D7W3D7_9FLAO</name>
<comment type="caution">
    <text evidence="5">The sequence shown here is derived from an EMBL/GenBank/DDBJ whole genome shotgun (WGS) entry which is preliminary data.</text>
</comment>
<evidence type="ECO:0000313" key="5">
    <source>
        <dbReference type="EMBL" id="KJD33640.1"/>
    </source>
</evidence>
<dbReference type="AlphaFoldDB" id="A0A0D7W3D7"/>
<dbReference type="InterPro" id="IPR055066">
    <property type="entry name" value="AASDHPPT_N"/>
</dbReference>
<comment type="similarity">
    <text evidence="1">Belongs to the P-Pant transferase superfamily. Gsp/Sfp/HetI/AcpT family.</text>
</comment>
<dbReference type="Proteomes" id="UP000032361">
    <property type="component" value="Unassembled WGS sequence"/>
</dbReference>
<dbReference type="GO" id="GO:0005829">
    <property type="term" value="C:cytosol"/>
    <property type="evidence" value="ECO:0007669"/>
    <property type="project" value="TreeGrafter"/>
</dbReference>
<dbReference type="OrthoDB" id="9808281at2"/>
<evidence type="ECO:0000256" key="2">
    <source>
        <dbReference type="ARBA" id="ARBA00022679"/>
    </source>
</evidence>
<feature type="domain" description="4'-phosphopantetheinyl transferase N-terminal" evidence="4">
    <location>
        <begin position="53"/>
        <end position="129"/>
    </location>
</feature>
<dbReference type="RefSeq" id="WP_044626033.1">
    <property type="nucleotide sequence ID" value="NZ_JTDV01000003.1"/>
</dbReference>
<dbReference type="PATRIC" id="fig|1382798.3.peg.2794"/>
<evidence type="ECO:0000259" key="3">
    <source>
        <dbReference type="Pfam" id="PF01648"/>
    </source>
</evidence>
<sequence length="266" mass="30859">MKETPNNFLQFSTVESLREENIFHFERFINPSNILIFKFNITNYANAINNLSVFLNNDELIRANKFYKKEDRLSFIVCRSFLKLLLAVYTKSLPKNINFSFFKNKKPFLKSHPKVCFNLSHSHQIGLIAIANIPVGIDIEFKNKSYDVLESMSTVFGKNEINYVHNSVKPTETFFKLWTRKEALVKTTGQGIDSNFIDIPCLDGYHHINSTKPLFNKNYNIKNFYITNDYVCAISNETDSLSKPNLILFSLPQEYKLLESLFSISS</sequence>
<reference evidence="5 6" key="1">
    <citation type="journal article" date="2015" name="Antonie Van Leeuwenhoek">
        <title>Tamlana nanhaiensis sp. nov., isolated from surface seawater collected from the South China Sea.</title>
        <authorList>
            <person name="Liu X."/>
            <person name="Lai Q."/>
            <person name="Du Y."/>
            <person name="Li G."/>
            <person name="Sun F."/>
            <person name="Shao Z."/>
        </authorList>
    </citation>
    <scope>NUCLEOTIDE SEQUENCE [LARGE SCALE GENOMIC DNA]</scope>
    <source>
        <strain evidence="5 6">FHC16</strain>
    </source>
</reference>
<dbReference type="InterPro" id="IPR008278">
    <property type="entry name" value="4-PPantetheinyl_Trfase_dom"/>
</dbReference>
<dbReference type="STRING" id="1382798.PK35_07345"/>
<proteinExistence type="inferred from homology"/>
<evidence type="ECO:0000256" key="1">
    <source>
        <dbReference type="ARBA" id="ARBA00010990"/>
    </source>
</evidence>
<accession>A0A0D7W3D7</accession>
<dbReference type="Pfam" id="PF22624">
    <property type="entry name" value="AASDHPPT_N"/>
    <property type="match status" value="1"/>
</dbReference>
<gene>
    <name evidence="5" type="ORF">PK35_07345</name>
</gene>
<dbReference type="GO" id="GO:0008897">
    <property type="term" value="F:holo-[acyl-carrier-protein] synthase activity"/>
    <property type="evidence" value="ECO:0007669"/>
    <property type="project" value="InterPro"/>
</dbReference>
<dbReference type="GO" id="GO:0019878">
    <property type="term" value="P:lysine biosynthetic process via aminoadipic acid"/>
    <property type="evidence" value="ECO:0007669"/>
    <property type="project" value="TreeGrafter"/>
</dbReference>
<protein>
    <submittedName>
        <fullName evidence="5">Uncharacterized protein</fullName>
    </submittedName>
</protein>
<evidence type="ECO:0000313" key="6">
    <source>
        <dbReference type="Proteomes" id="UP000032361"/>
    </source>
</evidence>
<keyword evidence="6" id="KW-1185">Reference proteome</keyword>
<dbReference type="EMBL" id="JTDV01000003">
    <property type="protein sequence ID" value="KJD33640.1"/>
    <property type="molecule type" value="Genomic_DNA"/>
</dbReference>
<evidence type="ECO:0000259" key="4">
    <source>
        <dbReference type="Pfam" id="PF22624"/>
    </source>
</evidence>
<dbReference type="GO" id="GO:0000287">
    <property type="term" value="F:magnesium ion binding"/>
    <property type="evidence" value="ECO:0007669"/>
    <property type="project" value="InterPro"/>
</dbReference>
<dbReference type="SUPFAM" id="SSF56214">
    <property type="entry name" value="4'-phosphopantetheinyl transferase"/>
    <property type="match status" value="2"/>
</dbReference>
<keyword evidence="2" id="KW-0808">Transferase</keyword>
<dbReference type="InterPro" id="IPR050559">
    <property type="entry name" value="P-Pant_transferase_sf"/>
</dbReference>
<dbReference type="PANTHER" id="PTHR12215">
    <property type="entry name" value="PHOSPHOPANTETHEINE TRANSFERASE"/>
    <property type="match status" value="1"/>
</dbReference>
<organism evidence="5 6">
    <name type="scientific">Neotamlana nanhaiensis</name>
    <dbReference type="NCBI Taxonomy" id="1382798"/>
    <lineage>
        <taxon>Bacteria</taxon>
        <taxon>Pseudomonadati</taxon>
        <taxon>Bacteroidota</taxon>
        <taxon>Flavobacteriia</taxon>
        <taxon>Flavobacteriales</taxon>
        <taxon>Flavobacteriaceae</taxon>
        <taxon>Neotamlana</taxon>
    </lineage>
</organism>
<dbReference type="PANTHER" id="PTHR12215:SF10">
    <property type="entry name" value="L-AMINOADIPATE-SEMIALDEHYDE DEHYDROGENASE-PHOSPHOPANTETHEINYL TRANSFERASE"/>
    <property type="match status" value="1"/>
</dbReference>
<dbReference type="InterPro" id="IPR037143">
    <property type="entry name" value="4-PPantetheinyl_Trfase_dom_sf"/>
</dbReference>
<dbReference type="Pfam" id="PF01648">
    <property type="entry name" value="ACPS"/>
    <property type="match status" value="1"/>
</dbReference>
<dbReference type="Gene3D" id="3.90.470.20">
    <property type="entry name" value="4'-phosphopantetheinyl transferase domain"/>
    <property type="match status" value="2"/>
</dbReference>
<feature type="domain" description="4'-phosphopantetheinyl transferase" evidence="3">
    <location>
        <begin position="134"/>
        <end position="234"/>
    </location>
</feature>